<dbReference type="PANTHER" id="PTHR43327:SF10">
    <property type="entry name" value="STOMATIN-LIKE PROTEIN 2, MITOCHONDRIAL"/>
    <property type="match status" value="1"/>
</dbReference>
<dbReference type="GO" id="GO:0098552">
    <property type="term" value="C:side of membrane"/>
    <property type="evidence" value="ECO:0007669"/>
    <property type="project" value="UniProtKB-ARBA"/>
</dbReference>
<dbReference type="EMBL" id="CU466930">
    <property type="protein sequence ID" value="CAO81498.1"/>
    <property type="molecule type" value="Genomic_DNA"/>
</dbReference>
<dbReference type="eggNOG" id="COG0330">
    <property type="taxonomic scope" value="Bacteria"/>
</dbReference>
<evidence type="ECO:0000256" key="2">
    <source>
        <dbReference type="ARBA" id="ARBA00008164"/>
    </source>
</evidence>
<dbReference type="SUPFAM" id="SSF117892">
    <property type="entry name" value="Band 7/SPFH domain"/>
    <property type="match status" value="1"/>
</dbReference>
<accession>B0VFR1</accession>
<feature type="transmembrane region" description="Helical" evidence="3">
    <location>
        <begin position="6"/>
        <end position="25"/>
    </location>
</feature>
<dbReference type="CDD" id="cd08829">
    <property type="entry name" value="SPFH_paraslipin"/>
    <property type="match status" value="1"/>
</dbReference>
<gene>
    <name evidence="5" type="ordered locus">CLOAM1662</name>
</gene>
<dbReference type="Gene3D" id="3.30.479.30">
    <property type="entry name" value="Band 7 domain"/>
    <property type="match status" value="1"/>
</dbReference>
<dbReference type="KEGG" id="caci:CLOAM1662"/>
<dbReference type="AlphaFoldDB" id="B0VFR1"/>
<evidence type="ECO:0000313" key="5">
    <source>
        <dbReference type="EMBL" id="CAO81498.1"/>
    </source>
</evidence>
<dbReference type="Pfam" id="PF01145">
    <property type="entry name" value="Band_7"/>
    <property type="match status" value="1"/>
</dbReference>
<evidence type="ECO:0000313" key="6">
    <source>
        <dbReference type="Proteomes" id="UP000002019"/>
    </source>
</evidence>
<evidence type="ECO:0000256" key="3">
    <source>
        <dbReference type="SAM" id="Phobius"/>
    </source>
</evidence>
<dbReference type="InterPro" id="IPR036013">
    <property type="entry name" value="Band_7/SPFH_dom_sf"/>
</dbReference>
<comment type="similarity">
    <text evidence="2">Belongs to the band 7/mec-2 family.</text>
</comment>
<dbReference type="InterPro" id="IPR001107">
    <property type="entry name" value="Band_7"/>
</dbReference>
<dbReference type="STRING" id="459349.CLOAM1662"/>
<dbReference type="FunFam" id="3.30.479.30:FF:000004">
    <property type="entry name" value="Putative membrane protease family, stomatin"/>
    <property type="match status" value="1"/>
</dbReference>
<dbReference type="GO" id="GO:0005886">
    <property type="term" value="C:plasma membrane"/>
    <property type="evidence" value="ECO:0007669"/>
    <property type="project" value="UniProtKB-ARBA"/>
</dbReference>
<dbReference type="Proteomes" id="UP000002019">
    <property type="component" value="Chromosome"/>
</dbReference>
<dbReference type="OrthoDB" id="9809197at2"/>
<keyword evidence="3" id="KW-1133">Transmembrane helix</keyword>
<dbReference type="PANTHER" id="PTHR43327">
    <property type="entry name" value="STOMATIN-LIKE PROTEIN 2, MITOCHONDRIAL"/>
    <property type="match status" value="1"/>
</dbReference>
<evidence type="ECO:0000256" key="1">
    <source>
        <dbReference type="ARBA" id="ARBA00004167"/>
    </source>
</evidence>
<name>B0VFR1_CLOAI</name>
<proteinExistence type="inferred from homology"/>
<comment type="subcellular location">
    <subcellularLocation>
        <location evidence="1">Membrane</location>
        <topology evidence="1">Single-pass membrane protein</topology>
    </subcellularLocation>
</comment>
<keyword evidence="3" id="KW-0472">Membrane</keyword>
<evidence type="ECO:0000259" key="4">
    <source>
        <dbReference type="SMART" id="SM00244"/>
    </source>
</evidence>
<feature type="domain" description="Band 7" evidence="4">
    <location>
        <begin position="20"/>
        <end position="200"/>
    </location>
</feature>
<dbReference type="InterPro" id="IPR050710">
    <property type="entry name" value="Band7/mec-2_domain"/>
</dbReference>
<keyword evidence="6" id="KW-1185">Reference proteome</keyword>
<dbReference type="SMART" id="SM00244">
    <property type="entry name" value="PHB"/>
    <property type="match status" value="1"/>
</dbReference>
<sequence>MTYLYVVIVFAILILVFISRGMIIVRQASVVIVERLGKYYRTLDSGIHIIIPIFDKTRPIHWRYNKLDYRGNVVVVNKVEDRIDLRENVYDFPRQNVITSDNVSININALLYFQITDPYKAVYEIGNLPEAIEKLTQTSLRNVIGELTLQETLTSRDAINAKLRDILDEATDKWGVKVNRVEMQEILPPEEIRTAMEKEMRAERDKRARILQADGEREYQIRVADGEKQARIARAEGEAQAKKLVADAERQAIMLIAEAVKDSGTDPAQYQIALRYVEAFKEIVKQGDKTVVLPYESSALLGSVKTLGDIFQKS</sequence>
<reference evidence="5 6" key="1">
    <citation type="journal article" date="2008" name="J. Bacteriol.">
        <title>'Candidatus Cloacamonas acidaminovorans': genome sequence reconstruction provides a first glimpse of a new bacterial division.</title>
        <authorList>
            <person name="Pelletier E."/>
            <person name="Kreimeyer A."/>
            <person name="Bocs S."/>
            <person name="Rouy Z."/>
            <person name="Gyapay G."/>
            <person name="Chouari R."/>
            <person name="Riviere D."/>
            <person name="Ganesan A."/>
            <person name="Daegelen P."/>
            <person name="Sghir A."/>
            <person name="Cohen G.N."/>
            <person name="Medigue C."/>
            <person name="Weissenbach J."/>
            <person name="Le Paslier D."/>
        </authorList>
    </citation>
    <scope>NUCLEOTIDE SEQUENCE [LARGE SCALE GENOMIC DNA]</scope>
    <source>
        <strain evidence="6">Evry</strain>
    </source>
</reference>
<protein>
    <recommendedName>
        <fullName evidence="4">Band 7 domain-containing protein</fullName>
    </recommendedName>
</protein>
<keyword evidence="3" id="KW-0812">Transmembrane</keyword>
<dbReference type="HOGENOM" id="CLU_024949_2_2_0"/>
<organism evidence="5 6">
    <name type="scientific">Cloacimonas acidaminovorans (strain Evry)</name>
    <dbReference type="NCBI Taxonomy" id="459349"/>
    <lineage>
        <taxon>Bacteria</taxon>
        <taxon>Pseudomonadati</taxon>
        <taxon>Candidatus Cloacimonadota</taxon>
        <taxon>Candidatus Cloacimonadia</taxon>
        <taxon>Candidatus Cloacimonadales</taxon>
        <taxon>Candidatus Cloacimonadaceae</taxon>
        <taxon>Candidatus Cloacimonas</taxon>
    </lineage>
</organism>
<dbReference type="RefSeq" id="WP_015425356.1">
    <property type="nucleotide sequence ID" value="NC_020449.1"/>
</dbReference>